<comment type="subcellular location">
    <subcellularLocation>
        <location evidence="4">Cytoplasm</location>
    </subcellularLocation>
</comment>
<dbReference type="EC" id="2.3.2.29" evidence="4"/>
<protein>
    <recommendedName>
        <fullName evidence="4">Aspartate/glutamate leucyltransferase</fullName>
        <ecNumber evidence="4">2.3.2.29</ecNumber>
    </recommendedName>
</protein>
<dbReference type="GO" id="GO:0005737">
    <property type="term" value="C:cytoplasm"/>
    <property type="evidence" value="ECO:0007669"/>
    <property type="project" value="UniProtKB-SubCell"/>
</dbReference>
<dbReference type="NCBIfam" id="NF002342">
    <property type="entry name" value="PRK01305.1-3"/>
    <property type="match status" value="1"/>
</dbReference>
<keyword evidence="3 4" id="KW-0012">Acyltransferase</keyword>
<comment type="caution">
    <text evidence="7">The sequence shown here is derived from an EMBL/GenBank/DDBJ whole genome shotgun (WGS) entry which is preliminary data.</text>
</comment>
<dbReference type="GO" id="GO:0004057">
    <property type="term" value="F:arginyl-tRNA--protein transferase activity"/>
    <property type="evidence" value="ECO:0007669"/>
    <property type="project" value="InterPro"/>
</dbReference>
<evidence type="ECO:0000313" key="8">
    <source>
        <dbReference type="Proteomes" id="UP000297475"/>
    </source>
</evidence>
<dbReference type="InterPro" id="IPR030700">
    <property type="entry name" value="N-end_Aminoacyl_Trfase"/>
</dbReference>
<dbReference type="PIRSF" id="PIRSF037208">
    <property type="entry name" value="ATE_pro_prd"/>
    <property type="match status" value="1"/>
</dbReference>
<dbReference type="Proteomes" id="UP000297475">
    <property type="component" value="Unassembled WGS sequence"/>
</dbReference>
<comment type="function">
    <text evidence="4">Functions in the N-end rule pathway of protein degradation where it conjugates Leu from its aminoacyl-tRNA to the N-termini of proteins containing an N-terminal aspartate or glutamate.</text>
</comment>
<comment type="catalytic activity">
    <reaction evidence="4">
        <text>N-terminal L-aspartyl-[protein] + L-leucyl-tRNA(Leu) = N-terminal L-leucyl-L-aspartyl-[protein] + tRNA(Leu) + H(+)</text>
        <dbReference type="Rhea" id="RHEA:50420"/>
        <dbReference type="Rhea" id="RHEA-COMP:9613"/>
        <dbReference type="Rhea" id="RHEA-COMP:9622"/>
        <dbReference type="Rhea" id="RHEA-COMP:12669"/>
        <dbReference type="Rhea" id="RHEA-COMP:12674"/>
        <dbReference type="ChEBI" id="CHEBI:15378"/>
        <dbReference type="ChEBI" id="CHEBI:64720"/>
        <dbReference type="ChEBI" id="CHEBI:78442"/>
        <dbReference type="ChEBI" id="CHEBI:78494"/>
        <dbReference type="ChEBI" id="CHEBI:133042"/>
        <dbReference type="EC" id="2.3.2.29"/>
    </reaction>
</comment>
<dbReference type="RefSeq" id="WP_135481512.1">
    <property type="nucleotide sequence ID" value="NZ_SRMF01000001.1"/>
</dbReference>
<keyword evidence="2 4" id="KW-0808">Transferase</keyword>
<proteinExistence type="inferred from homology"/>
<evidence type="ECO:0000259" key="5">
    <source>
        <dbReference type="Pfam" id="PF04376"/>
    </source>
</evidence>
<evidence type="ECO:0000256" key="3">
    <source>
        <dbReference type="ARBA" id="ARBA00023315"/>
    </source>
</evidence>
<dbReference type="InterPro" id="IPR016181">
    <property type="entry name" value="Acyl_CoA_acyltransferase"/>
</dbReference>
<name>A0A4Z0WJH6_9GAMM</name>
<evidence type="ECO:0000256" key="2">
    <source>
        <dbReference type="ARBA" id="ARBA00022679"/>
    </source>
</evidence>
<sequence length="232" mass="27528">MRFFKTSPHDCSYLGDREASTVFVDPAVAVPPELYEKLNLIGFRRSGGHFYRPDCRACRKCQSLRVVVQEFQPRRRHRRVLKRATHLRWQAVPVHYEERYWTLYACYIEQRHGAGDMYPPNQEDFYRFLLQQTQYGFLLEAWDGDYLVLVAVVDRFTTSLSAVYTFFDPDFADLSPGTLAILRQIEICQELDLPYLYLGYWIDSVPNMNYKADFAPAEVYRNEHWQRLIRQG</sequence>
<dbReference type="InterPro" id="IPR007471">
    <property type="entry name" value="N-end_Aminoacyl_Trfase_N"/>
</dbReference>
<dbReference type="InterPro" id="IPR017138">
    <property type="entry name" value="Asp_Glu_LeuTrfase"/>
</dbReference>
<dbReference type="NCBIfam" id="NF002341">
    <property type="entry name" value="PRK01305.1-1"/>
    <property type="match status" value="1"/>
</dbReference>
<feature type="domain" description="N-end rule aminoacyl transferase C-terminal" evidence="6">
    <location>
        <begin position="102"/>
        <end position="220"/>
    </location>
</feature>
<feature type="domain" description="N-end aminoacyl transferase N-terminal" evidence="5">
    <location>
        <begin position="9"/>
        <end position="79"/>
    </location>
</feature>
<evidence type="ECO:0000259" key="6">
    <source>
        <dbReference type="Pfam" id="PF04377"/>
    </source>
</evidence>
<keyword evidence="8" id="KW-1185">Reference proteome</keyword>
<dbReference type="PANTHER" id="PTHR21367">
    <property type="entry name" value="ARGININE-TRNA-PROTEIN TRANSFERASE 1"/>
    <property type="match status" value="1"/>
</dbReference>
<dbReference type="AlphaFoldDB" id="A0A4Z0WJH6"/>
<evidence type="ECO:0000256" key="4">
    <source>
        <dbReference type="HAMAP-Rule" id="MF_00689"/>
    </source>
</evidence>
<dbReference type="GO" id="GO:0008914">
    <property type="term" value="F:leucyl-tRNA--protein transferase activity"/>
    <property type="evidence" value="ECO:0007669"/>
    <property type="project" value="UniProtKB-UniRule"/>
</dbReference>
<dbReference type="Pfam" id="PF04376">
    <property type="entry name" value="ATE_N"/>
    <property type="match status" value="1"/>
</dbReference>
<dbReference type="PANTHER" id="PTHR21367:SF1">
    <property type="entry name" value="ARGINYL-TRNA--PROTEIN TRANSFERASE 1"/>
    <property type="match status" value="1"/>
</dbReference>
<organism evidence="7 8">
    <name type="scientific">Natronospirillum operosum</name>
    <dbReference type="NCBI Taxonomy" id="2759953"/>
    <lineage>
        <taxon>Bacteria</taxon>
        <taxon>Pseudomonadati</taxon>
        <taxon>Pseudomonadota</taxon>
        <taxon>Gammaproteobacteria</taxon>
        <taxon>Oceanospirillales</taxon>
        <taxon>Natronospirillaceae</taxon>
        <taxon>Natronospirillum</taxon>
    </lineage>
</organism>
<reference evidence="7 8" key="1">
    <citation type="submission" date="2019-04" db="EMBL/GenBank/DDBJ databases">
        <title>Natronospirillum operosus gen. nov., sp. nov., a haloalkaliphilic satellite isolated from decaying biomass of laboratory culture of cyanobacterium Geitlerinema sp. and proposal of Natronospirillaceae fam. nov. and Saccharospirillaceae fam. nov.</title>
        <authorList>
            <person name="Kevbrin V."/>
            <person name="Boltyanskaya Y."/>
            <person name="Koziaeva V."/>
            <person name="Grouzdev D.S."/>
            <person name="Park M."/>
            <person name="Cho J."/>
        </authorList>
    </citation>
    <scope>NUCLEOTIDE SEQUENCE [LARGE SCALE GENOMIC DNA]</scope>
    <source>
        <strain evidence="7 8">G-116</strain>
    </source>
</reference>
<dbReference type="HAMAP" id="MF_00689">
    <property type="entry name" value="Bpt"/>
    <property type="match status" value="1"/>
</dbReference>
<dbReference type="GO" id="GO:0071596">
    <property type="term" value="P:ubiquitin-dependent protein catabolic process via the N-end rule pathway"/>
    <property type="evidence" value="ECO:0007669"/>
    <property type="project" value="InterPro"/>
</dbReference>
<dbReference type="OrthoDB" id="9782022at2"/>
<accession>A0A4Z0WJH6</accession>
<comment type="catalytic activity">
    <reaction evidence="4">
        <text>N-terminal L-glutamyl-[protein] + L-leucyl-tRNA(Leu) = N-terminal L-leucyl-L-glutamyl-[protein] + tRNA(Leu) + H(+)</text>
        <dbReference type="Rhea" id="RHEA:50412"/>
        <dbReference type="Rhea" id="RHEA-COMP:9613"/>
        <dbReference type="Rhea" id="RHEA-COMP:9622"/>
        <dbReference type="Rhea" id="RHEA-COMP:12664"/>
        <dbReference type="Rhea" id="RHEA-COMP:12668"/>
        <dbReference type="ChEBI" id="CHEBI:15378"/>
        <dbReference type="ChEBI" id="CHEBI:64721"/>
        <dbReference type="ChEBI" id="CHEBI:78442"/>
        <dbReference type="ChEBI" id="CHEBI:78494"/>
        <dbReference type="ChEBI" id="CHEBI:133041"/>
        <dbReference type="EC" id="2.3.2.29"/>
    </reaction>
</comment>
<comment type="similarity">
    <text evidence="4">Belongs to the R-transferase family. Bpt subfamily.</text>
</comment>
<evidence type="ECO:0000256" key="1">
    <source>
        <dbReference type="ARBA" id="ARBA00022490"/>
    </source>
</evidence>
<dbReference type="SUPFAM" id="SSF55729">
    <property type="entry name" value="Acyl-CoA N-acyltransferases (Nat)"/>
    <property type="match status" value="1"/>
</dbReference>
<keyword evidence="1 4" id="KW-0963">Cytoplasm</keyword>
<evidence type="ECO:0000313" key="7">
    <source>
        <dbReference type="EMBL" id="TGG95663.1"/>
    </source>
</evidence>
<gene>
    <name evidence="4" type="primary">bpt</name>
    <name evidence="7" type="ORF">E4656_04435</name>
</gene>
<dbReference type="Pfam" id="PF04377">
    <property type="entry name" value="ATE_C"/>
    <property type="match status" value="1"/>
</dbReference>
<dbReference type="EMBL" id="SRMF01000001">
    <property type="protein sequence ID" value="TGG95663.1"/>
    <property type="molecule type" value="Genomic_DNA"/>
</dbReference>
<dbReference type="NCBIfam" id="NF002346">
    <property type="entry name" value="PRK01305.2-3"/>
    <property type="match status" value="1"/>
</dbReference>
<dbReference type="InterPro" id="IPR007472">
    <property type="entry name" value="N-end_Aminoacyl_Trfase_C"/>
</dbReference>